<proteinExistence type="predicted"/>
<dbReference type="Gene3D" id="2.60.120.650">
    <property type="entry name" value="Cupin"/>
    <property type="match status" value="1"/>
</dbReference>
<accession>A0ABC8S2M2</accession>
<dbReference type="GO" id="GO:0008270">
    <property type="term" value="F:zinc ion binding"/>
    <property type="evidence" value="ECO:0007669"/>
    <property type="project" value="UniProtKB-KW"/>
</dbReference>
<keyword evidence="6" id="KW-1185">Reference proteome</keyword>
<dbReference type="Proteomes" id="UP001642360">
    <property type="component" value="Unassembled WGS sequence"/>
</dbReference>
<evidence type="ECO:0000256" key="2">
    <source>
        <dbReference type="ARBA" id="ARBA00022771"/>
    </source>
</evidence>
<dbReference type="PANTHER" id="PTHR46508:SF1">
    <property type="entry name" value="PHD FINGER FAMILY PROTEIN"/>
    <property type="match status" value="1"/>
</dbReference>
<evidence type="ECO:0000256" key="1">
    <source>
        <dbReference type="ARBA" id="ARBA00022723"/>
    </source>
</evidence>
<dbReference type="Pfam" id="PF24294">
    <property type="entry name" value="Chromo_PTM"/>
    <property type="match status" value="1"/>
</dbReference>
<reference evidence="5 6" key="1">
    <citation type="submission" date="2024-02" db="EMBL/GenBank/DDBJ databases">
        <authorList>
            <person name="Vignale AGUSTIN F."/>
            <person name="Sosa J E."/>
            <person name="Modenutti C."/>
        </authorList>
    </citation>
    <scope>NUCLEOTIDE SEQUENCE [LARGE SCALE GENOMIC DNA]</scope>
</reference>
<evidence type="ECO:0000313" key="6">
    <source>
        <dbReference type="Proteomes" id="UP001642360"/>
    </source>
</evidence>
<dbReference type="InterPro" id="IPR011011">
    <property type="entry name" value="Znf_FYVE_PHD"/>
</dbReference>
<keyword evidence="2" id="KW-0863">Zinc-finger</keyword>
<keyword evidence="3" id="KW-0862">Zinc</keyword>
<sequence>MHPGVLTNGQGESVKNVLGYSVNWCRAADMNFEENIRSVALSADWVKLVDNWSVESSATQIIASSVVSTQKHRPGRRGRKPSSMFEVTTDYCPDILTDFHWWRGGMLSKLIIQKGTLPHSVVKKAARQGGCRKITGIVYADDSEIPKRSRQLVWRAAVELSRTASQLALQVRYLDLHLRWSDLVRPEHNLQDGKGQESEASAFRNAFICDKKIMENKIRYGIAFGNQKHLPSRVMKSITEVEQNHDGMEKYWFFETCIPLYLIKEYEEKMENISLPVIDKSTSVLSQMQKRQLKASRTDIFSYLSRKRDNLDICCCVSCQLDVLLGNAVKCSACQGYCHEQCTASCTVFRNEEVEFLITCNQCYHTKALSQTENNNESPTSPLFLQGQEFHSAVTVTRGRQVGYSRPLASVGTSELSSEMKSSTQDSSITKNRHKLCSWGLRWKKKNVEDTGLDFRSKNILFKGSPGKNWLKPTCHLCNQPYNSDLMYICCETCTNWYHAEAVELEESKISEVVGFKCCRCRRIRSPACPYNPNSKKVSEGKKPRTRAPKQLVPGVNVVSGVFSEQLKEREHIPMLTTKEEVVYVPDDDPLLSLSRFEQFTEHNSKADSEWNAAAIYGGPQKLPIRRHVKREKNLDCSLENNDFKDEVATPFDGNLLNLADESSSPCVEWDMSTNGFEDNMMFDYECLNDENMEFEPQTYFYFTELLASDDGVKMNGVDQSGSVAGNLEDLSALSRDGISDATYGQQEPSVSLESAVGMVPCKNCSFTEPCPDLCCQICGLWIHSQCCQGVELLPWEHGWTCGDCHYRH</sequence>
<name>A0ABC8S2M2_9AQUA</name>
<dbReference type="SUPFAM" id="SSF57903">
    <property type="entry name" value="FYVE/PHD zinc finger"/>
    <property type="match status" value="1"/>
</dbReference>
<gene>
    <name evidence="5" type="ORF">ILEXP_LOCUS18662</name>
</gene>
<protein>
    <recommendedName>
        <fullName evidence="4">Membrane-bound transcription factor PTM chromo domain-containing protein</fullName>
    </recommendedName>
</protein>
<dbReference type="PANTHER" id="PTHR46508">
    <property type="entry name" value="PHD FINGER FAMILY PROTEIN"/>
    <property type="match status" value="1"/>
</dbReference>
<dbReference type="AlphaFoldDB" id="A0ABC8S2M2"/>
<evidence type="ECO:0000256" key="3">
    <source>
        <dbReference type="ARBA" id="ARBA00022833"/>
    </source>
</evidence>
<keyword evidence="1" id="KW-0479">Metal-binding</keyword>
<organism evidence="5 6">
    <name type="scientific">Ilex paraguariensis</name>
    <name type="common">yerba mate</name>
    <dbReference type="NCBI Taxonomy" id="185542"/>
    <lineage>
        <taxon>Eukaryota</taxon>
        <taxon>Viridiplantae</taxon>
        <taxon>Streptophyta</taxon>
        <taxon>Embryophyta</taxon>
        <taxon>Tracheophyta</taxon>
        <taxon>Spermatophyta</taxon>
        <taxon>Magnoliopsida</taxon>
        <taxon>eudicotyledons</taxon>
        <taxon>Gunneridae</taxon>
        <taxon>Pentapetalae</taxon>
        <taxon>asterids</taxon>
        <taxon>campanulids</taxon>
        <taxon>Aquifoliales</taxon>
        <taxon>Aquifoliaceae</taxon>
        <taxon>Ilex</taxon>
    </lineage>
</organism>
<evidence type="ECO:0000313" key="5">
    <source>
        <dbReference type="EMBL" id="CAK9150506.1"/>
    </source>
</evidence>
<dbReference type="EMBL" id="CAUOFW020002047">
    <property type="protein sequence ID" value="CAK9150506.1"/>
    <property type="molecule type" value="Genomic_DNA"/>
</dbReference>
<dbReference type="InterPro" id="IPR056618">
    <property type="entry name" value="Chromo_PTM"/>
</dbReference>
<comment type="caution">
    <text evidence="5">The sequence shown here is derived from an EMBL/GenBank/DDBJ whole genome shotgun (WGS) entry which is preliminary data.</text>
</comment>
<feature type="domain" description="Membrane-bound transcription factor PTM chromo" evidence="4">
    <location>
        <begin position="200"/>
        <end position="272"/>
    </location>
</feature>
<evidence type="ECO:0000259" key="4">
    <source>
        <dbReference type="Pfam" id="PF24294"/>
    </source>
</evidence>